<dbReference type="KEGG" id="eaj:Q3M24_22060"/>
<dbReference type="AlphaFoldDB" id="A0AAU8LVK9"/>
<dbReference type="InterPro" id="IPR003793">
    <property type="entry name" value="UPF0166"/>
</dbReference>
<comment type="similarity">
    <text evidence="1">Belongs to the UPF0166 family.</text>
</comment>
<protein>
    <submittedName>
        <fullName evidence="2">DUF190 domain-containing protein</fullName>
    </submittedName>
</protein>
<accession>A0AAU8LVK9</accession>
<dbReference type="InterPro" id="IPR015867">
    <property type="entry name" value="N-reg_PII/ATP_PRibTrfase_C"/>
</dbReference>
<dbReference type="PANTHER" id="PTHR35983">
    <property type="entry name" value="UPF0166 PROTEIN TM_0021"/>
    <property type="match status" value="1"/>
</dbReference>
<reference evidence="2" key="2">
    <citation type="submission" date="2024-06" db="EMBL/GenBank/DDBJ databases">
        <authorList>
            <person name="Plum-Jensen L.E."/>
            <person name="Schramm A."/>
            <person name="Marshall I.P.G."/>
        </authorList>
    </citation>
    <scope>NUCLEOTIDE SEQUENCE</scope>
    <source>
        <strain evidence="2">Rat1</strain>
    </source>
</reference>
<dbReference type="SUPFAM" id="SSF54913">
    <property type="entry name" value="GlnB-like"/>
    <property type="match status" value="1"/>
</dbReference>
<evidence type="ECO:0000256" key="1">
    <source>
        <dbReference type="ARBA" id="ARBA00010554"/>
    </source>
</evidence>
<organism evidence="2">
    <name type="scientific">Candidatus Electrothrix aestuarii</name>
    <dbReference type="NCBI Taxonomy" id="3062594"/>
    <lineage>
        <taxon>Bacteria</taxon>
        <taxon>Pseudomonadati</taxon>
        <taxon>Thermodesulfobacteriota</taxon>
        <taxon>Desulfobulbia</taxon>
        <taxon>Desulfobulbales</taxon>
        <taxon>Desulfobulbaceae</taxon>
        <taxon>Candidatus Electrothrix</taxon>
    </lineage>
</organism>
<evidence type="ECO:0000313" key="2">
    <source>
        <dbReference type="EMBL" id="XCN72931.1"/>
    </source>
</evidence>
<proteinExistence type="inferred from homology"/>
<dbReference type="PANTHER" id="PTHR35983:SF1">
    <property type="entry name" value="UPF0166 PROTEIN TM_0021"/>
    <property type="match status" value="1"/>
</dbReference>
<reference evidence="2" key="1">
    <citation type="journal article" date="2024" name="Syst. Appl. Microbiol.">
        <title>First single-strain enrichments of Electrothrix cable bacteria, description of E. aestuarii sp. nov. and E. rattekaaiensis sp. nov., and proposal of a cable bacteria taxonomy following the rules of the SeqCode.</title>
        <authorList>
            <person name="Plum-Jensen L.E."/>
            <person name="Schramm A."/>
            <person name="Marshall I.P.G."/>
        </authorList>
    </citation>
    <scope>NUCLEOTIDE SEQUENCE</scope>
    <source>
        <strain evidence="2">Rat1</strain>
    </source>
</reference>
<dbReference type="InterPro" id="IPR011322">
    <property type="entry name" value="N-reg_PII-like_a/b"/>
</dbReference>
<sequence>MELPSEGYLLRIIIGEAARYEHKHLYEWIIIKAREQGIAGATAVRGMMGYGAGSRIKTSSILCLSEDLPVVIEMIDSQQKLEAFLDILDPIIPEGVVTMEKVHVRLYRHDDNKQGAR</sequence>
<name>A0AAU8LVK9_9BACT</name>
<dbReference type="Pfam" id="PF02641">
    <property type="entry name" value="DUF190"/>
    <property type="match status" value="1"/>
</dbReference>
<gene>
    <name evidence="2" type="ORF">Q3M24_22060</name>
</gene>
<dbReference type="Gene3D" id="3.30.70.120">
    <property type="match status" value="1"/>
</dbReference>
<dbReference type="EMBL" id="CP159373">
    <property type="protein sequence ID" value="XCN72931.1"/>
    <property type="molecule type" value="Genomic_DNA"/>
</dbReference>